<dbReference type="PROSITE" id="PS50206">
    <property type="entry name" value="RHODANESE_3"/>
    <property type="match status" value="1"/>
</dbReference>
<proteinExistence type="inferred from homology"/>
<keyword evidence="4" id="KW-0498">Mitosis</keyword>
<sequence>MADGRSRLTPLLSSRLQVATPPSSRAATATDRPAKRERQLPRRRGRRGPRAIFDGEKEAVENGVENETEMSPLRPDNLTVDERPGHSTGDAASRDEEEILDEMLRVGGDLAHAKAPSQDRKRAAGGRGVGGAELSPRSSWNLQQVDRKKSKRGRVPVHSAVADSEQMVSTQVGASDVDVVEVAGRREVALKRATSGQTVLASGSLSPAPVVPPRLLRCHASEQSRSVRSASAPPLQPILPTVYSSRHPDLNVITPETVAKVRRGDYEEQLAGFQLLDCRFPFEFEGGSLKGASSLCDPDKMEARFFVPTALESSTRTALIFFCEFSANRAPKMLRHVRNVDRRLHADSYPELYYPELYLIDGGYKNCFETLSHEICPPSALYVRMEDEEFVEACRQEFAAWRRRWKPHKTVATCAAKLEKALQHLVRPGVAGLRNDPDRNRSVLSIGVRSLFDAR</sequence>
<evidence type="ECO:0000256" key="2">
    <source>
        <dbReference type="ARBA" id="ARBA00013064"/>
    </source>
</evidence>
<dbReference type="Proteomes" id="UP001165083">
    <property type="component" value="Unassembled WGS sequence"/>
</dbReference>
<evidence type="ECO:0000256" key="8">
    <source>
        <dbReference type="ARBA" id="ARBA00051722"/>
    </source>
</evidence>
<comment type="similarity">
    <text evidence="1">Belongs to the MPI phosphatase family.</text>
</comment>
<keyword evidence="3" id="KW-0132">Cell division</keyword>
<dbReference type="GO" id="GO:0010971">
    <property type="term" value="P:positive regulation of G2/M transition of mitotic cell cycle"/>
    <property type="evidence" value="ECO:0007669"/>
    <property type="project" value="TreeGrafter"/>
</dbReference>
<keyword evidence="5" id="KW-0378">Hydrolase</keyword>
<dbReference type="PANTHER" id="PTHR10828:SF17">
    <property type="entry name" value="PROTEIN-TYROSINE-PHOSPHATASE"/>
    <property type="match status" value="1"/>
</dbReference>
<keyword evidence="12" id="KW-1185">Reference proteome</keyword>
<dbReference type="InterPro" id="IPR000751">
    <property type="entry name" value="MPI_Phosphatase"/>
</dbReference>
<dbReference type="GO" id="GO:0000086">
    <property type="term" value="P:G2/M transition of mitotic cell cycle"/>
    <property type="evidence" value="ECO:0007669"/>
    <property type="project" value="TreeGrafter"/>
</dbReference>
<feature type="region of interest" description="Disordered" evidence="9">
    <location>
        <begin position="1"/>
        <end position="96"/>
    </location>
</feature>
<evidence type="ECO:0000313" key="12">
    <source>
        <dbReference type="Proteomes" id="UP001165083"/>
    </source>
</evidence>
<dbReference type="SUPFAM" id="SSF52821">
    <property type="entry name" value="Rhodanese/Cell cycle control phosphatase"/>
    <property type="match status" value="1"/>
</dbReference>
<dbReference type="Gene3D" id="3.40.250.10">
    <property type="entry name" value="Rhodanese-like domain"/>
    <property type="match status" value="1"/>
</dbReference>
<evidence type="ECO:0000256" key="3">
    <source>
        <dbReference type="ARBA" id="ARBA00022618"/>
    </source>
</evidence>
<dbReference type="FunFam" id="3.40.250.10:FF:000021">
    <property type="entry name" value="M-phase inducer phosphatase cdc-25.2"/>
    <property type="match status" value="1"/>
</dbReference>
<dbReference type="InterPro" id="IPR001763">
    <property type="entry name" value="Rhodanese-like_dom"/>
</dbReference>
<dbReference type="GO" id="GO:0051301">
    <property type="term" value="P:cell division"/>
    <property type="evidence" value="ECO:0007669"/>
    <property type="project" value="UniProtKB-KW"/>
</dbReference>
<feature type="domain" description="Rhodanese" evidence="10">
    <location>
        <begin position="269"/>
        <end position="372"/>
    </location>
</feature>
<gene>
    <name evidence="11" type="ORF">Plil01_000856900</name>
</gene>
<dbReference type="OrthoDB" id="26523at2759"/>
<feature type="compositionally biased region" description="Low complexity" evidence="9">
    <location>
        <begin position="7"/>
        <end position="30"/>
    </location>
</feature>
<dbReference type="PANTHER" id="PTHR10828">
    <property type="entry name" value="M-PHASE INDUCER PHOSPHATASE DUAL SPECIFICITY PHOSPHATASE CDC25"/>
    <property type="match status" value="1"/>
</dbReference>
<feature type="region of interest" description="Disordered" evidence="9">
    <location>
        <begin position="111"/>
        <end position="159"/>
    </location>
</feature>
<reference evidence="11" key="1">
    <citation type="submission" date="2023-04" db="EMBL/GenBank/DDBJ databases">
        <title>Phytophthora lilii NBRC 32176.</title>
        <authorList>
            <person name="Ichikawa N."/>
            <person name="Sato H."/>
            <person name="Tonouchi N."/>
        </authorList>
    </citation>
    <scope>NUCLEOTIDE SEQUENCE</scope>
    <source>
        <strain evidence="11">NBRC 32176</strain>
    </source>
</reference>
<dbReference type="EC" id="3.1.3.48" evidence="2"/>
<evidence type="ECO:0000256" key="1">
    <source>
        <dbReference type="ARBA" id="ARBA00011065"/>
    </source>
</evidence>
<dbReference type="GO" id="GO:0005737">
    <property type="term" value="C:cytoplasm"/>
    <property type="evidence" value="ECO:0007669"/>
    <property type="project" value="TreeGrafter"/>
</dbReference>
<dbReference type="AlphaFoldDB" id="A0A9W6TXT0"/>
<protein>
    <recommendedName>
        <fullName evidence="2">protein-tyrosine-phosphatase</fullName>
        <ecNumber evidence="2">3.1.3.48</ecNumber>
    </recommendedName>
</protein>
<evidence type="ECO:0000256" key="5">
    <source>
        <dbReference type="ARBA" id="ARBA00022801"/>
    </source>
</evidence>
<comment type="catalytic activity">
    <reaction evidence="8">
        <text>O-phospho-L-tyrosyl-[protein] + H2O = L-tyrosyl-[protein] + phosphate</text>
        <dbReference type="Rhea" id="RHEA:10684"/>
        <dbReference type="Rhea" id="RHEA-COMP:10136"/>
        <dbReference type="Rhea" id="RHEA-COMP:20101"/>
        <dbReference type="ChEBI" id="CHEBI:15377"/>
        <dbReference type="ChEBI" id="CHEBI:43474"/>
        <dbReference type="ChEBI" id="CHEBI:46858"/>
        <dbReference type="ChEBI" id="CHEBI:61978"/>
        <dbReference type="EC" id="3.1.3.48"/>
    </reaction>
</comment>
<evidence type="ECO:0000256" key="7">
    <source>
        <dbReference type="ARBA" id="ARBA00023306"/>
    </source>
</evidence>
<dbReference type="PRINTS" id="PR00716">
    <property type="entry name" value="MPIPHPHTASE"/>
</dbReference>
<dbReference type="GO" id="GO:0004725">
    <property type="term" value="F:protein tyrosine phosphatase activity"/>
    <property type="evidence" value="ECO:0007669"/>
    <property type="project" value="UniProtKB-EC"/>
</dbReference>
<name>A0A9W6TXT0_9STRA</name>
<keyword evidence="7" id="KW-0131">Cell cycle</keyword>
<dbReference type="SMART" id="SM00450">
    <property type="entry name" value="RHOD"/>
    <property type="match status" value="1"/>
</dbReference>
<evidence type="ECO:0000256" key="4">
    <source>
        <dbReference type="ARBA" id="ARBA00022776"/>
    </source>
</evidence>
<dbReference type="GO" id="GO:0005634">
    <property type="term" value="C:nucleus"/>
    <property type="evidence" value="ECO:0007669"/>
    <property type="project" value="TreeGrafter"/>
</dbReference>
<organism evidence="11 12">
    <name type="scientific">Phytophthora lilii</name>
    <dbReference type="NCBI Taxonomy" id="2077276"/>
    <lineage>
        <taxon>Eukaryota</taxon>
        <taxon>Sar</taxon>
        <taxon>Stramenopiles</taxon>
        <taxon>Oomycota</taxon>
        <taxon>Peronosporomycetes</taxon>
        <taxon>Peronosporales</taxon>
        <taxon>Peronosporaceae</taxon>
        <taxon>Phytophthora</taxon>
    </lineage>
</organism>
<dbReference type="EMBL" id="BSXW01000415">
    <property type="protein sequence ID" value="GMF21667.1"/>
    <property type="molecule type" value="Genomic_DNA"/>
</dbReference>
<evidence type="ECO:0000259" key="10">
    <source>
        <dbReference type="PROSITE" id="PS50206"/>
    </source>
</evidence>
<comment type="caution">
    <text evidence="11">The sequence shown here is derived from an EMBL/GenBank/DDBJ whole genome shotgun (WGS) entry which is preliminary data.</text>
</comment>
<keyword evidence="6" id="KW-0904">Protein phosphatase</keyword>
<evidence type="ECO:0000256" key="9">
    <source>
        <dbReference type="SAM" id="MobiDB-lite"/>
    </source>
</evidence>
<evidence type="ECO:0000256" key="6">
    <source>
        <dbReference type="ARBA" id="ARBA00022912"/>
    </source>
</evidence>
<accession>A0A9W6TXT0</accession>
<dbReference type="InterPro" id="IPR036873">
    <property type="entry name" value="Rhodanese-like_dom_sf"/>
</dbReference>
<evidence type="ECO:0000313" key="11">
    <source>
        <dbReference type="EMBL" id="GMF21667.1"/>
    </source>
</evidence>
<dbReference type="GO" id="GO:0110032">
    <property type="term" value="P:positive regulation of G2/MI transition of meiotic cell cycle"/>
    <property type="evidence" value="ECO:0007669"/>
    <property type="project" value="TreeGrafter"/>
</dbReference>